<reference evidence="1 2" key="1">
    <citation type="submission" date="2018-11" db="EMBL/GenBank/DDBJ databases">
        <title>Genomes From Bacteria Associated with the Canine Oral Cavity: a Test Case for Automated Genome-Based Taxonomic Assignment.</title>
        <authorList>
            <person name="Coil D.A."/>
            <person name="Jospin G."/>
            <person name="Darling A.E."/>
            <person name="Wallis C."/>
            <person name="Davis I.J."/>
            <person name="Harris S."/>
            <person name="Eisen J.A."/>
            <person name="Holcombe L.J."/>
            <person name="O'Flynn C."/>
        </authorList>
    </citation>
    <scope>NUCLEOTIDE SEQUENCE [LARGE SCALE GENOMIC DNA]</scope>
    <source>
        <strain evidence="1 2">OH2617_COT-023</strain>
    </source>
</reference>
<accession>A0A3P1XJL4</accession>
<name>A0A3P1XJL4_TANFO</name>
<dbReference type="EMBL" id="RQYS01000062">
    <property type="protein sequence ID" value="RRD58376.1"/>
    <property type="molecule type" value="Genomic_DNA"/>
</dbReference>
<proteinExistence type="predicted"/>
<dbReference type="Proteomes" id="UP000278609">
    <property type="component" value="Unassembled WGS sequence"/>
</dbReference>
<evidence type="ECO:0000313" key="1">
    <source>
        <dbReference type="EMBL" id="RRD58376.1"/>
    </source>
</evidence>
<sequence length="75" mass="8461">MEETFEKAVRDAFKNNPMKGTPLEGMMIYSAIGTTTGSFKDSLKADRIKIGLMENEIDELVDEVSTKIINKYLEL</sequence>
<comment type="caution">
    <text evidence="1">The sequence shown here is derived from an EMBL/GenBank/DDBJ whole genome shotgun (WGS) entry which is preliminary data.</text>
</comment>
<protein>
    <submittedName>
        <fullName evidence="1">Uncharacterized protein</fullName>
    </submittedName>
</protein>
<dbReference type="AlphaFoldDB" id="A0A3P1XJL4"/>
<evidence type="ECO:0000313" key="2">
    <source>
        <dbReference type="Proteomes" id="UP000278609"/>
    </source>
</evidence>
<organism evidence="1 2">
    <name type="scientific">Tannerella forsythia</name>
    <name type="common">Bacteroides forsythus</name>
    <dbReference type="NCBI Taxonomy" id="28112"/>
    <lineage>
        <taxon>Bacteria</taxon>
        <taxon>Pseudomonadati</taxon>
        <taxon>Bacteroidota</taxon>
        <taxon>Bacteroidia</taxon>
        <taxon>Bacteroidales</taxon>
        <taxon>Tannerellaceae</taxon>
        <taxon>Tannerella</taxon>
    </lineage>
</organism>
<gene>
    <name evidence="1" type="ORF">EII40_12020</name>
</gene>
<dbReference type="RefSeq" id="WP_124752469.1">
    <property type="nucleotide sequence ID" value="NZ_RQYS01000062.1"/>
</dbReference>